<organism evidence="2 3">
    <name type="scientific">Solanum bulbocastanum</name>
    <name type="common">Wild potato</name>
    <dbReference type="NCBI Taxonomy" id="147425"/>
    <lineage>
        <taxon>Eukaryota</taxon>
        <taxon>Viridiplantae</taxon>
        <taxon>Streptophyta</taxon>
        <taxon>Embryophyta</taxon>
        <taxon>Tracheophyta</taxon>
        <taxon>Spermatophyta</taxon>
        <taxon>Magnoliopsida</taxon>
        <taxon>eudicotyledons</taxon>
        <taxon>Gunneridae</taxon>
        <taxon>Pentapetalae</taxon>
        <taxon>asterids</taxon>
        <taxon>lamiids</taxon>
        <taxon>Solanales</taxon>
        <taxon>Solanaceae</taxon>
        <taxon>Solanoideae</taxon>
        <taxon>Solaneae</taxon>
        <taxon>Solanum</taxon>
    </lineage>
</organism>
<gene>
    <name evidence="2" type="ORF">RDI58_023673</name>
</gene>
<dbReference type="GO" id="GO:0010333">
    <property type="term" value="F:terpene synthase activity"/>
    <property type="evidence" value="ECO:0007669"/>
    <property type="project" value="InterPro"/>
</dbReference>
<dbReference type="Pfam" id="PF03936">
    <property type="entry name" value="Terpene_synth_C"/>
    <property type="match status" value="1"/>
</dbReference>
<dbReference type="Proteomes" id="UP001371456">
    <property type="component" value="Unassembled WGS sequence"/>
</dbReference>
<dbReference type="SUPFAM" id="SSF48576">
    <property type="entry name" value="Terpenoid synthases"/>
    <property type="match status" value="1"/>
</dbReference>
<evidence type="ECO:0000313" key="3">
    <source>
        <dbReference type="Proteomes" id="UP001371456"/>
    </source>
</evidence>
<evidence type="ECO:0000313" key="2">
    <source>
        <dbReference type="EMBL" id="KAK6776956.1"/>
    </source>
</evidence>
<dbReference type="EMBL" id="JBANQN010000010">
    <property type="protein sequence ID" value="KAK6776956.1"/>
    <property type="molecule type" value="Genomic_DNA"/>
</dbReference>
<protein>
    <recommendedName>
        <fullName evidence="1">Terpene synthase metal-binding domain-containing protein</fullName>
    </recommendedName>
</protein>
<keyword evidence="3" id="KW-1185">Reference proteome</keyword>
<dbReference type="GO" id="GO:0000287">
    <property type="term" value="F:magnesium ion binding"/>
    <property type="evidence" value="ECO:0007669"/>
    <property type="project" value="InterPro"/>
</dbReference>
<proteinExistence type="predicted"/>
<dbReference type="Gene3D" id="1.10.600.10">
    <property type="entry name" value="Farnesyl Diphosphate Synthase"/>
    <property type="match status" value="1"/>
</dbReference>
<comment type="caution">
    <text evidence="2">The sequence shown here is derived from an EMBL/GenBank/DDBJ whole genome shotgun (WGS) entry which is preliminary data.</text>
</comment>
<accession>A0AAN8T1L3</accession>
<dbReference type="AlphaFoldDB" id="A0AAN8T1L3"/>
<evidence type="ECO:0000259" key="1">
    <source>
        <dbReference type="Pfam" id="PF03936"/>
    </source>
</evidence>
<reference evidence="2 3" key="1">
    <citation type="submission" date="2024-02" db="EMBL/GenBank/DDBJ databases">
        <title>de novo genome assembly of Solanum bulbocastanum strain 11H21.</title>
        <authorList>
            <person name="Hosaka A.J."/>
        </authorList>
    </citation>
    <scope>NUCLEOTIDE SEQUENCE [LARGE SCALE GENOMIC DNA]</scope>
    <source>
        <tissue evidence="2">Young leaves</tissue>
    </source>
</reference>
<dbReference type="InterPro" id="IPR005630">
    <property type="entry name" value="Terpene_synthase_metal-bd"/>
</dbReference>
<name>A0AAN8T1L3_SOLBU</name>
<sequence length="68" mass="8421">MVHNLRGYYYFRWELCAMMDLPEYMRSTYKALYNTINSIGYNIYKFYGRNPTQNLRNTVFIYYAFNIE</sequence>
<dbReference type="InterPro" id="IPR008949">
    <property type="entry name" value="Isoprenoid_synthase_dom_sf"/>
</dbReference>
<feature type="domain" description="Terpene synthase metal-binding" evidence="1">
    <location>
        <begin position="12"/>
        <end position="58"/>
    </location>
</feature>